<evidence type="ECO:0000313" key="2">
    <source>
        <dbReference type="EMBL" id="KAJ9583232.1"/>
    </source>
</evidence>
<organism evidence="2 3">
    <name type="scientific">Diploptera punctata</name>
    <name type="common">Pacific beetle cockroach</name>
    <dbReference type="NCBI Taxonomy" id="6984"/>
    <lineage>
        <taxon>Eukaryota</taxon>
        <taxon>Metazoa</taxon>
        <taxon>Ecdysozoa</taxon>
        <taxon>Arthropoda</taxon>
        <taxon>Hexapoda</taxon>
        <taxon>Insecta</taxon>
        <taxon>Pterygota</taxon>
        <taxon>Neoptera</taxon>
        <taxon>Polyneoptera</taxon>
        <taxon>Dictyoptera</taxon>
        <taxon>Blattodea</taxon>
        <taxon>Blaberoidea</taxon>
        <taxon>Blaberidae</taxon>
        <taxon>Diplopterinae</taxon>
        <taxon>Diploptera</taxon>
    </lineage>
</organism>
<accession>A0AAD7ZND8</accession>
<feature type="region of interest" description="Disordered" evidence="1">
    <location>
        <begin position="46"/>
        <end position="87"/>
    </location>
</feature>
<dbReference type="EMBL" id="JASPKZ010007638">
    <property type="protein sequence ID" value="KAJ9583232.1"/>
    <property type="molecule type" value="Genomic_DNA"/>
</dbReference>
<dbReference type="Proteomes" id="UP001233999">
    <property type="component" value="Unassembled WGS sequence"/>
</dbReference>
<comment type="caution">
    <text evidence="2">The sequence shown here is derived from an EMBL/GenBank/DDBJ whole genome shotgun (WGS) entry which is preliminary data.</text>
</comment>
<reference evidence="2" key="1">
    <citation type="journal article" date="2023" name="IScience">
        <title>Live-bearing cockroach genome reveals convergent evolutionary mechanisms linked to viviparity in insects and beyond.</title>
        <authorList>
            <person name="Fouks B."/>
            <person name="Harrison M.C."/>
            <person name="Mikhailova A.A."/>
            <person name="Marchal E."/>
            <person name="English S."/>
            <person name="Carruthers M."/>
            <person name="Jennings E.C."/>
            <person name="Chiamaka E.L."/>
            <person name="Frigard R.A."/>
            <person name="Pippel M."/>
            <person name="Attardo G.M."/>
            <person name="Benoit J.B."/>
            <person name="Bornberg-Bauer E."/>
            <person name="Tobe S.S."/>
        </authorList>
    </citation>
    <scope>NUCLEOTIDE SEQUENCE</scope>
    <source>
        <strain evidence="2">Stay&amp;Tobe</strain>
    </source>
</reference>
<evidence type="ECO:0000313" key="3">
    <source>
        <dbReference type="Proteomes" id="UP001233999"/>
    </source>
</evidence>
<name>A0AAD7ZND8_DIPPU</name>
<dbReference type="AlphaFoldDB" id="A0AAD7ZND8"/>
<keyword evidence="3" id="KW-1185">Reference proteome</keyword>
<sequence length="87" mass="9771">MDLAFVLLPMEERILVIMRPEPNQHHEVGGASTSVYSCRQSKVKPNMAAEKPLEQKHIGNTNQKYRANSYPTGKAANNQWPDLPAII</sequence>
<reference evidence="2" key="2">
    <citation type="submission" date="2023-05" db="EMBL/GenBank/DDBJ databases">
        <authorList>
            <person name="Fouks B."/>
        </authorList>
    </citation>
    <scope>NUCLEOTIDE SEQUENCE</scope>
    <source>
        <strain evidence="2">Stay&amp;Tobe</strain>
        <tissue evidence="2">Testes</tissue>
    </source>
</reference>
<evidence type="ECO:0000256" key="1">
    <source>
        <dbReference type="SAM" id="MobiDB-lite"/>
    </source>
</evidence>
<proteinExistence type="predicted"/>
<feature type="compositionally biased region" description="Polar residues" evidence="1">
    <location>
        <begin position="58"/>
        <end position="80"/>
    </location>
</feature>
<protein>
    <submittedName>
        <fullName evidence="2">Uncharacterized protein</fullName>
    </submittedName>
</protein>
<feature type="non-terminal residue" evidence="2">
    <location>
        <position position="1"/>
    </location>
</feature>
<gene>
    <name evidence="2" type="ORF">L9F63_022422</name>
</gene>